<dbReference type="EMBL" id="JACJVP010000025">
    <property type="protein sequence ID" value="MBB6672170.1"/>
    <property type="molecule type" value="Genomic_DNA"/>
</dbReference>
<sequence>MLRIKRALLLLCAAAVLAGCAKSGEPSRAVATGKPDAQADEMLERESRASFDFFWQEANTDAGSAGYGLVADRAPGNPGLASVASTGFGLTALPIGAERRWIGHDEAQDRALGTIETLLSRAAKEHGFLYHFLNQADGTRASGSEVSVIDTAIAVNGALVAGVYFGGEVEAKAKQFAEQVEWPWFRDPANNQFYMGYSPEAGFSGHWDFYAEQLMMYILAAGSPTHPADGEMFYAFQRDTRAYGDGEPFIHSWFGSLFTHQFSHAWFDFRGYEDREGVDWWTNSVAASAASRQFAIDQSKAYRTLGPNAWGLTASDSPDGYNGLFGSPPSSLDDAQHRTDGTLAPAGALGSLPFTPEASLASHYMGKPALWGKYGLADAYNEETDPAWVDPDVIGIDKGITLLMIENYRSGRVWDWYMKSEYVQAGAKAIGLAATRRDSHD</sequence>
<evidence type="ECO:0000313" key="4">
    <source>
        <dbReference type="Proteomes" id="UP000547209"/>
    </source>
</evidence>
<feature type="signal peptide" evidence="1">
    <location>
        <begin position="1"/>
        <end position="23"/>
    </location>
</feature>
<accession>A0A7X0RRE8</accession>
<reference evidence="3 4" key="1">
    <citation type="submission" date="2020-08" db="EMBL/GenBank/DDBJ databases">
        <title>Cohnella phylogeny.</title>
        <authorList>
            <person name="Dunlap C."/>
        </authorList>
    </citation>
    <scope>NUCLEOTIDE SEQUENCE [LARGE SCALE GENOMIC DNA]</scope>
    <source>
        <strain evidence="3 4">DSM 28246</strain>
    </source>
</reference>
<feature type="chain" id="PRO_5038569712" description="Glycoamylase-like domain-containing protein" evidence="1">
    <location>
        <begin position="24"/>
        <end position="441"/>
    </location>
</feature>
<dbReference type="Pfam" id="PF10091">
    <property type="entry name" value="Glycoamylase"/>
    <property type="match status" value="1"/>
</dbReference>
<evidence type="ECO:0000256" key="1">
    <source>
        <dbReference type="SAM" id="SignalP"/>
    </source>
</evidence>
<protein>
    <recommendedName>
        <fullName evidence="2">Glycoamylase-like domain-containing protein</fullName>
    </recommendedName>
</protein>
<feature type="domain" description="Glycoamylase-like" evidence="2">
    <location>
        <begin position="206"/>
        <end position="420"/>
    </location>
</feature>
<keyword evidence="1" id="KW-0732">Signal</keyword>
<evidence type="ECO:0000259" key="2">
    <source>
        <dbReference type="Pfam" id="PF10091"/>
    </source>
</evidence>
<evidence type="ECO:0000313" key="3">
    <source>
        <dbReference type="EMBL" id="MBB6672170.1"/>
    </source>
</evidence>
<comment type="caution">
    <text evidence="3">The sequence shown here is derived from an EMBL/GenBank/DDBJ whole genome shotgun (WGS) entry which is preliminary data.</text>
</comment>
<dbReference type="AlphaFoldDB" id="A0A7X0RRE8"/>
<dbReference type="Gene3D" id="1.50.10.140">
    <property type="match status" value="1"/>
</dbReference>
<dbReference type="PROSITE" id="PS51257">
    <property type="entry name" value="PROKAR_LIPOPROTEIN"/>
    <property type="match status" value="1"/>
</dbReference>
<name>A0A7X0RRE8_9BACL</name>
<keyword evidence="4" id="KW-1185">Reference proteome</keyword>
<dbReference type="InterPro" id="IPR019282">
    <property type="entry name" value="Glycoamylase-like_cons_dom"/>
</dbReference>
<dbReference type="Proteomes" id="UP000547209">
    <property type="component" value="Unassembled WGS sequence"/>
</dbReference>
<organism evidence="3 4">
    <name type="scientific">Cohnella nanjingensis</name>
    <dbReference type="NCBI Taxonomy" id="1387779"/>
    <lineage>
        <taxon>Bacteria</taxon>
        <taxon>Bacillati</taxon>
        <taxon>Bacillota</taxon>
        <taxon>Bacilli</taxon>
        <taxon>Bacillales</taxon>
        <taxon>Paenibacillaceae</taxon>
        <taxon>Cohnella</taxon>
    </lineage>
</organism>
<gene>
    <name evidence="3" type="ORF">H7C19_15935</name>
</gene>
<proteinExistence type="predicted"/>